<dbReference type="GO" id="GO:0005829">
    <property type="term" value="C:cytosol"/>
    <property type="evidence" value="ECO:0007669"/>
    <property type="project" value="TreeGrafter"/>
</dbReference>
<evidence type="ECO:0000256" key="3">
    <source>
        <dbReference type="HAMAP-Rule" id="MF_00274"/>
    </source>
</evidence>
<evidence type="ECO:0000313" key="5">
    <source>
        <dbReference type="EMBL" id="WWD80037.1"/>
    </source>
</evidence>
<comment type="similarity">
    <text evidence="3">Belongs to the YbaB/EbfC family.</text>
</comment>
<proteinExistence type="inferred from homology"/>
<dbReference type="InterPro" id="IPR004401">
    <property type="entry name" value="YbaB/EbfC"/>
</dbReference>
<dbReference type="KEGG" id="ahal:FTX54_000130"/>
<protein>
    <recommendedName>
        <fullName evidence="3">Nucleoid-associated protein FTX54_000130</fullName>
    </recommendedName>
</protein>
<dbReference type="SUPFAM" id="SSF82607">
    <property type="entry name" value="YbaB-like"/>
    <property type="match status" value="1"/>
</dbReference>
<evidence type="ECO:0000313" key="6">
    <source>
        <dbReference type="Proteomes" id="UP000321816"/>
    </source>
</evidence>
<keyword evidence="2 3" id="KW-0238">DNA-binding</keyword>
<dbReference type="InterPro" id="IPR036894">
    <property type="entry name" value="YbaB-like_sf"/>
</dbReference>
<feature type="compositionally biased region" description="Basic and acidic residues" evidence="4">
    <location>
        <begin position="16"/>
        <end position="31"/>
    </location>
</feature>
<dbReference type="GO" id="GO:0003677">
    <property type="term" value="F:DNA binding"/>
    <property type="evidence" value="ECO:0007669"/>
    <property type="project" value="UniProtKB-UniRule"/>
</dbReference>
<comment type="function">
    <text evidence="3">Binds to DNA and alters its conformation. May be involved in regulation of gene expression, nucleoid organization and DNA protection.</text>
</comment>
<dbReference type="Gene3D" id="3.30.1310.10">
    <property type="entry name" value="Nucleoid-associated protein YbaB-like domain"/>
    <property type="match status" value="1"/>
</dbReference>
<feature type="region of interest" description="Disordered" evidence="4">
    <location>
        <begin position="1"/>
        <end position="32"/>
    </location>
</feature>
<comment type="subunit">
    <text evidence="3">Homodimer.</text>
</comment>
<dbReference type="Proteomes" id="UP000321816">
    <property type="component" value="Chromosome"/>
</dbReference>
<dbReference type="NCBIfam" id="TIGR00103">
    <property type="entry name" value="DNA_YbaB_EbfC"/>
    <property type="match status" value="1"/>
</dbReference>
<dbReference type="GO" id="GO:0043590">
    <property type="term" value="C:bacterial nucleoid"/>
    <property type="evidence" value="ECO:0007669"/>
    <property type="project" value="UniProtKB-UniRule"/>
</dbReference>
<feature type="compositionally biased region" description="Low complexity" evidence="4">
    <location>
        <begin position="1"/>
        <end position="15"/>
    </location>
</feature>
<dbReference type="PANTHER" id="PTHR33449:SF1">
    <property type="entry name" value="NUCLEOID-ASSOCIATED PROTEIN YBAB"/>
    <property type="match status" value="1"/>
</dbReference>
<keyword evidence="1 3" id="KW-0963">Cytoplasm</keyword>
<dbReference type="Pfam" id="PF02575">
    <property type="entry name" value="YbaB_DNA_bd"/>
    <property type="match status" value="1"/>
</dbReference>
<dbReference type="EMBL" id="CP144914">
    <property type="protein sequence ID" value="WWD80037.1"/>
    <property type="molecule type" value="Genomic_DNA"/>
</dbReference>
<dbReference type="HAMAP" id="MF_00274">
    <property type="entry name" value="DNA_YbaB_EbfC"/>
    <property type="match status" value="1"/>
</dbReference>
<dbReference type="PIRSF" id="PIRSF004555">
    <property type="entry name" value="UCP004555"/>
    <property type="match status" value="1"/>
</dbReference>
<comment type="subcellular location">
    <subcellularLocation>
        <location evidence="3">Cytoplasm</location>
        <location evidence="3">Nucleoid</location>
    </subcellularLocation>
</comment>
<keyword evidence="6" id="KW-1185">Reference proteome</keyword>
<dbReference type="RefSeq" id="WP_187254686.1">
    <property type="nucleotide sequence ID" value="NZ_CP144914.1"/>
</dbReference>
<accession>A0AAJ8N2P0</accession>
<name>A0AAJ8N2P0_9BACI</name>
<sequence length="105" mass="11682">MKMKNMGNMMKQMQKMQKDMAKAQEQLKEETVEATAGGGMVKVIASGEKRILDIQVNEEAVDPDDVEMLEDLVLAATNEALSKVDELVEERMGKFTKGMNIPGMM</sequence>
<dbReference type="PANTHER" id="PTHR33449">
    <property type="entry name" value="NUCLEOID-ASSOCIATED PROTEIN YBAB"/>
    <property type="match status" value="1"/>
</dbReference>
<evidence type="ECO:0000256" key="4">
    <source>
        <dbReference type="SAM" id="MobiDB-lite"/>
    </source>
</evidence>
<reference evidence="5 6" key="1">
    <citation type="submission" date="2024-01" db="EMBL/GenBank/DDBJ databases">
        <title>Complete Genome Sequence of Alkalicoccus halolimnae BZ-SZ-XJ29T, a Moderately Halophilic Bacterium Isolated from a Salt Lake.</title>
        <authorList>
            <person name="Zhao B."/>
        </authorList>
    </citation>
    <scope>NUCLEOTIDE SEQUENCE [LARGE SCALE GENOMIC DNA]</scope>
    <source>
        <strain evidence="5 6">BZ-SZ-XJ29</strain>
    </source>
</reference>
<organism evidence="5 6">
    <name type="scientific">Alkalicoccus halolimnae</name>
    <dbReference type="NCBI Taxonomy" id="1667239"/>
    <lineage>
        <taxon>Bacteria</taxon>
        <taxon>Bacillati</taxon>
        <taxon>Bacillota</taxon>
        <taxon>Bacilli</taxon>
        <taxon>Bacillales</taxon>
        <taxon>Bacillaceae</taxon>
        <taxon>Alkalicoccus</taxon>
    </lineage>
</organism>
<evidence type="ECO:0000256" key="2">
    <source>
        <dbReference type="ARBA" id="ARBA00023125"/>
    </source>
</evidence>
<gene>
    <name evidence="5" type="ORF">FTX54_000130</name>
</gene>
<dbReference type="AlphaFoldDB" id="A0AAJ8N2P0"/>
<dbReference type="FunFam" id="3.30.1310.10:FF:000002">
    <property type="entry name" value="Nucleoid-associated protein IKC_06587"/>
    <property type="match status" value="1"/>
</dbReference>
<evidence type="ECO:0000256" key="1">
    <source>
        <dbReference type="ARBA" id="ARBA00022490"/>
    </source>
</evidence>